<comment type="caution">
    <text evidence="2">The sequence shown here is derived from an EMBL/GenBank/DDBJ whole genome shotgun (WGS) entry which is preliminary data.</text>
</comment>
<organism evidence="2 3">
    <name type="scientific">Adhaeribacter soli</name>
    <dbReference type="NCBI Taxonomy" id="2607655"/>
    <lineage>
        <taxon>Bacteria</taxon>
        <taxon>Pseudomonadati</taxon>
        <taxon>Bacteroidota</taxon>
        <taxon>Cytophagia</taxon>
        <taxon>Cytophagales</taxon>
        <taxon>Hymenobacteraceae</taxon>
        <taxon>Adhaeribacter</taxon>
    </lineage>
</organism>
<dbReference type="AlphaFoldDB" id="A0A5N1J2Q6"/>
<evidence type="ECO:0000313" key="3">
    <source>
        <dbReference type="Proteomes" id="UP000326570"/>
    </source>
</evidence>
<accession>A0A5N1J2Q6</accession>
<sequence length="203" mass="20940">MSCDKEETDNLSRITTYPIIAVKGEQFTSIPVGGTFKDEGVSATVGGAEIESVKSGDAVDVNTPGVYIITYTATNPDGFSVSANRYVGVIAPDAEALDLTGNYKRNAGALGVSKVTKLGPGHYTSDNIGGVAVGGPATTVHFFHTTGKTLIVPEQENAGGTFAAINASYNFGDPAATPPVPASYTWTVINAGYGAAPRTFVKQ</sequence>
<dbReference type="Proteomes" id="UP000326570">
    <property type="component" value="Unassembled WGS sequence"/>
</dbReference>
<dbReference type="InterPro" id="IPR013783">
    <property type="entry name" value="Ig-like_fold"/>
</dbReference>
<reference evidence="2 3" key="1">
    <citation type="submission" date="2019-09" db="EMBL/GenBank/DDBJ databases">
        <title>Genome sequence of Adhaeribacter sp. M2.</title>
        <authorList>
            <person name="Srinivasan S."/>
        </authorList>
    </citation>
    <scope>NUCLEOTIDE SEQUENCE [LARGE SCALE GENOMIC DNA]</scope>
    <source>
        <strain evidence="2 3">M2</strain>
    </source>
</reference>
<protein>
    <submittedName>
        <fullName evidence="2">DUF5011 domain-containing protein</fullName>
    </submittedName>
</protein>
<dbReference type="Pfam" id="PF16403">
    <property type="entry name" value="Bact_surface_Ig-like"/>
    <property type="match status" value="1"/>
</dbReference>
<evidence type="ECO:0000313" key="2">
    <source>
        <dbReference type="EMBL" id="KAA9341043.1"/>
    </source>
</evidence>
<dbReference type="Gene3D" id="2.60.40.10">
    <property type="entry name" value="Immunoglobulins"/>
    <property type="match status" value="1"/>
</dbReference>
<name>A0A5N1J2Q6_9BACT</name>
<proteinExistence type="predicted"/>
<keyword evidence="3" id="KW-1185">Reference proteome</keyword>
<dbReference type="InterPro" id="IPR032179">
    <property type="entry name" value="Cry22Aa_Ig-like"/>
</dbReference>
<dbReference type="EMBL" id="VTWT01000002">
    <property type="protein sequence ID" value="KAA9341043.1"/>
    <property type="molecule type" value="Genomic_DNA"/>
</dbReference>
<feature type="domain" description="Pesticidal crystal protein Cry22Aa Ig-like" evidence="1">
    <location>
        <begin position="20"/>
        <end position="89"/>
    </location>
</feature>
<evidence type="ECO:0000259" key="1">
    <source>
        <dbReference type="Pfam" id="PF16403"/>
    </source>
</evidence>
<gene>
    <name evidence="2" type="ORF">F0P94_04985</name>
</gene>